<reference evidence="8 9" key="1">
    <citation type="submission" date="2019-09" db="EMBL/GenBank/DDBJ databases">
        <title>Draft genome sequencing and comparative genomics of hatchery-associated Vibrios.</title>
        <authorList>
            <person name="Kehlet-Delgado H."/>
            <person name="Mueller R.S."/>
        </authorList>
    </citation>
    <scope>NUCLEOTIDE SEQUENCE [LARGE SCALE GENOMIC DNA]</scope>
    <source>
        <strain evidence="8 9">00-90-10</strain>
    </source>
</reference>
<dbReference type="PROSITE" id="PS51318">
    <property type="entry name" value="TAT"/>
    <property type="match status" value="1"/>
</dbReference>
<dbReference type="InterPro" id="IPR036318">
    <property type="entry name" value="FAD-bd_PCMH-like_sf"/>
</dbReference>
<evidence type="ECO:0000256" key="6">
    <source>
        <dbReference type="SAM" id="SignalP"/>
    </source>
</evidence>
<keyword evidence="4" id="KW-0274">FAD</keyword>
<dbReference type="RefSeq" id="WP_171369228.1">
    <property type="nucleotide sequence ID" value="NZ_VTXW01000033.1"/>
</dbReference>
<evidence type="ECO:0000256" key="4">
    <source>
        <dbReference type="ARBA" id="ARBA00022827"/>
    </source>
</evidence>
<accession>A0A7Y3YST0</accession>
<feature type="domain" description="FAD-binding PCMH-type" evidence="7">
    <location>
        <begin position="64"/>
        <end position="247"/>
    </location>
</feature>
<sequence>MDISRRDSFKMLGGAAALAALPISFNSLSAEQLNTLVTDGYVAIDRASANQFEGLTVAFNQRWKASNCQIIYFCVSPDGVKNALQAVVDNVNYRNNFSVKSGGHCYEDFVFNDTITAIIDTSYLKAGGAVGDGTFYAEAGVTNWEAAKMFYKQLGKCVPGGTCYSVGLGGHIVGGGFGVLSRLHGLTIDQLEAVEVATVDASNVVTLNECRRDDTDPLKQDLFWAHCGGGGGNFGIITKYIFKNTLPDAPNYSDVTRLAVSWDSIPDAATFKDIVRLYTSSIQTWPNELYCAANFNHQYNGNIDFDIVSSFGDTATGDLLYTTYIRKFFDDLAALEVSPFSLNGPDDGVQRLGYLDAVEVRGAIVGGTRNKFKSYHMRADFPEHHLDTFHTYLMMPILDADSNPVDFYANVQMHTYGGVINDIAPDATPDAARDSFIKMQYIINWKQMLNGSEGWDDACLTWMNDLYSEVYAGYPNNEPVPGVFDPETETTVVVDGCYVGYCDKDLIDWPTLYYGENYARLQYVKNDWDPQNLFNHAQSIVGALRP</sequence>
<evidence type="ECO:0000256" key="5">
    <source>
        <dbReference type="ARBA" id="ARBA00023002"/>
    </source>
</evidence>
<evidence type="ECO:0000256" key="1">
    <source>
        <dbReference type="ARBA" id="ARBA00001974"/>
    </source>
</evidence>
<dbReference type="GO" id="GO:0071949">
    <property type="term" value="F:FAD binding"/>
    <property type="evidence" value="ECO:0007669"/>
    <property type="project" value="InterPro"/>
</dbReference>
<dbReference type="EMBL" id="VTXW01000033">
    <property type="protein sequence ID" value="NOH35989.1"/>
    <property type="molecule type" value="Genomic_DNA"/>
</dbReference>
<dbReference type="AlphaFoldDB" id="A0A7Y3YST0"/>
<dbReference type="Pfam" id="PF01565">
    <property type="entry name" value="FAD_binding_4"/>
    <property type="match status" value="1"/>
</dbReference>
<dbReference type="Pfam" id="PF08031">
    <property type="entry name" value="BBE"/>
    <property type="match status" value="1"/>
</dbReference>
<proteinExistence type="inferred from homology"/>
<comment type="cofactor">
    <cofactor evidence="1">
        <name>FAD</name>
        <dbReference type="ChEBI" id="CHEBI:57692"/>
    </cofactor>
</comment>
<dbReference type="SUPFAM" id="SSF56176">
    <property type="entry name" value="FAD-binding/transporter-associated domain-like"/>
    <property type="match status" value="1"/>
</dbReference>
<evidence type="ECO:0000256" key="3">
    <source>
        <dbReference type="ARBA" id="ARBA00022630"/>
    </source>
</evidence>
<comment type="similarity">
    <text evidence="2">Belongs to the oxygen-dependent FAD-linked oxidoreductase family.</text>
</comment>
<dbReference type="GO" id="GO:0016491">
    <property type="term" value="F:oxidoreductase activity"/>
    <property type="evidence" value="ECO:0007669"/>
    <property type="project" value="UniProtKB-KW"/>
</dbReference>
<dbReference type="PANTHER" id="PTHR42973">
    <property type="entry name" value="BINDING OXIDOREDUCTASE, PUTATIVE (AFU_ORTHOLOGUE AFUA_1G17690)-RELATED"/>
    <property type="match status" value="1"/>
</dbReference>
<feature type="signal peptide" evidence="6">
    <location>
        <begin position="1"/>
        <end position="29"/>
    </location>
</feature>
<dbReference type="Gene3D" id="3.30.465.10">
    <property type="match status" value="1"/>
</dbReference>
<dbReference type="PANTHER" id="PTHR42973:SF39">
    <property type="entry name" value="FAD-BINDING PCMH-TYPE DOMAIN-CONTAINING PROTEIN"/>
    <property type="match status" value="1"/>
</dbReference>
<dbReference type="Proteomes" id="UP000525336">
    <property type="component" value="Unassembled WGS sequence"/>
</dbReference>
<dbReference type="InterPro" id="IPR006094">
    <property type="entry name" value="Oxid_FAD_bind_N"/>
</dbReference>
<dbReference type="InterPro" id="IPR050416">
    <property type="entry name" value="FAD-linked_Oxidoreductase"/>
</dbReference>
<comment type="caution">
    <text evidence="8">The sequence shown here is derived from an EMBL/GenBank/DDBJ whole genome shotgun (WGS) entry which is preliminary data.</text>
</comment>
<name>A0A7Y3YST0_9VIBR</name>
<keyword evidence="5" id="KW-0560">Oxidoreductase</keyword>
<feature type="chain" id="PRO_5031549483" evidence="6">
    <location>
        <begin position="30"/>
        <end position="546"/>
    </location>
</feature>
<dbReference type="PROSITE" id="PS51387">
    <property type="entry name" value="FAD_PCMH"/>
    <property type="match status" value="1"/>
</dbReference>
<evidence type="ECO:0000313" key="8">
    <source>
        <dbReference type="EMBL" id="NOH35989.1"/>
    </source>
</evidence>
<keyword evidence="3" id="KW-0285">Flavoprotein</keyword>
<gene>
    <name evidence="8" type="ORF">F0245_21960</name>
</gene>
<dbReference type="Gene3D" id="3.40.462.20">
    <property type="match status" value="1"/>
</dbReference>
<organism evidence="8 9">
    <name type="scientific">Vibrio chagasii</name>
    <dbReference type="NCBI Taxonomy" id="170679"/>
    <lineage>
        <taxon>Bacteria</taxon>
        <taxon>Pseudomonadati</taxon>
        <taxon>Pseudomonadota</taxon>
        <taxon>Gammaproteobacteria</taxon>
        <taxon>Vibrionales</taxon>
        <taxon>Vibrionaceae</taxon>
        <taxon>Vibrio</taxon>
    </lineage>
</organism>
<dbReference type="InterPro" id="IPR012951">
    <property type="entry name" value="BBE"/>
</dbReference>
<evidence type="ECO:0000259" key="7">
    <source>
        <dbReference type="PROSITE" id="PS51387"/>
    </source>
</evidence>
<dbReference type="InterPro" id="IPR006311">
    <property type="entry name" value="TAT_signal"/>
</dbReference>
<dbReference type="InterPro" id="IPR016166">
    <property type="entry name" value="FAD-bd_PCMH"/>
</dbReference>
<keyword evidence="6" id="KW-0732">Signal</keyword>
<dbReference type="InterPro" id="IPR016169">
    <property type="entry name" value="FAD-bd_PCMH_sub2"/>
</dbReference>
<evidence type="ECO:0000313" key="9">
    <source>
        <dbReference type="Proteomes" id="UP000525336"/>
    </source>
</evidence>
<evidence type="ECO:0000256" key="2">
    <source>
        <dbReference type="ARBA" id="ARBA00005466"/>
    </source>
</evidence>
<protein>
    <submittedName>
        <fullName evidence="8">FAD-binding protein</fullName>
    </submittedName>
</protein>